<proteinExistence type="predicted"/>
<evidence type="ECO:0000313" key="2">
    <source>
        <dbReference type="Proteomes" id="UP000234681"/>
    </source>
</evidence>
<accession>A6KL39</accession>
<dbReference type="Proteomes" id="UP000234681">
    <property type="component" value="Chromosome 3"/>
</dbReference>
<dbReference type="EMBL" id="CH474062">
    <property type="protein sequence ID" value="EDL85077.1"/>
    <property type="molecule type" value="Genomic_DNA"/>
</dbReference>
<reference evidence="1 2" key="1">
    <citation type="submission" date="2005-09" db="EMBL/GenBank/DDBJ databases">
        <authorList>
            <person name="Mural R.J."/>
            <person name="Li P.W."/>
            <person name="Adams M.D."/>
            <person name="Amanatides P.G."/>
            <person name="Baden-Tillson H."/>
            <person name="Barnstead M."/>
            <person name="Chin S.H."/>
            <person name="Dew I."/>
            <person name="Evans C.A."/>
            <person name="Ferriera S."/>
            <person name="Flanigan M."/>
            <person name="Fosler C."/>
            <person name="Glodek A."/>
            <person name="Gu Z."/>
            <person name="Holt R.A."/>
            <person name="Jennings D."/>
            <person name="Kraft C.L."/>
            <person name="Lu F."/>
            <person name="Nguyen T."/>
            <person name="Nusskern D.R."/>
            <person name="Pfannkoch C.M."/>
            <person name="Sitter C."/>
            <person name="Sutton G.G."/>
            <person name="Venter J.C."/>
            <person name="Wang Z."/>
            <person name="Woodage T."/>
            <person name="Zheng X.H."/>
            <person name="Zhong F."/>
        </authorList>
    </citation>
    <scope>NUCLEOTIDE SEQUENCE [LARGE SCALE GENOMIC DNA]</scope>
    <source>
        <strain>BN</strain>
        <strain evidence="2">Sprague-Dawley</strain>
    </source>
</reference>
<name>A6KL39_RAT</name>
<evidence type="ECO:0000313" key="1">
    <source>
        <dbReference type="EMBL" id="EDL85077.1"/>
    </source>
</evidence>
<protein>
    <submittedName>
        <fullName evidence="1">RCG40846</fullName>
    </submittedName>
</protein>
<organism evidence="1 2">
    <name type="scientific">Rattus norvegicus</name>
    <name type="common">Rat</name>
    <dbReference type="NCBI Taxonomy" id="10116"/>
    <lineage>
        <taxon>Eukaryota</taxon>
        <taxon>Metazoa</taxon>
        <taxon>Chordata</taxon>
        <taxon>Craniata</taxon>
        <taxon>Vertebrata</taxon>
        <taxon>Euteleostomi</taxon>
        <taxon>Mammalia</taxon>
        <taxon>Eutheria</taxon>
        <taxon>Euarchontoglires</taxon>
        <taxon>Glires</taxon>
        <taxon>Rodentia</taxon>
        <taxon>Myomorpha</taxon>
        <taxon>Muroidea</taxon>
        <taxon>Muridae</taxon>
        <taxon>Murinae</taxon>
        <taxon>Rattus</taxon>
    </lineage>
</organism>
<gene>
    <name evidence="1" type="ORF">rCG_40846</name>
</gene>
<sequence>MWFYSETCRVRWTNCLAWVSGVTSHLCATRCSPHLCLPTEQFAI</sequence>
<dbReference type="AlphaFoldDB" id="A6KL39"/>